<keyword evidence="4" id="KW-0378">Hydrolase</keyword>
<dbReference type="InterPro" id="IPR058643">
    <property type="entry name" value="BRE1-like_CC"/>
</dbReference>
<keyword evidence="7" id="KW-0175">Coiled coil</keyword>
<feature type="region of interest" description="Disordered" evidence="8">
    <location>
        <begin position="976"/>
        <end position="1012"/>
    </location>
</feature>
<feature type="compositionally biased region" description="Polar residues" evidence="8">
    <location>
        <begin position="977"/>
        <end position="996"/>
    </location>
</feature>
<name>A0A8H7H601_9AGAM</name>
<dbReference type="Pfam" id="PF26095">
    <property type="entry name" value="CC_Bre1"/>
    <property type="match status" value="1"/>
</dbReference>
<evidence type="ECO:0000256" key="5">
    <source>
        <dbReference type="ARBA" id="ARBA00023239"/>
    </source>
</evidence>
<dbReference type="EMBL" id="JACYCC010000039">
    <property type="protein sequence ID" value="KAF8678462.1"/>
    <property type="molecule type" value="Genomic_DNA"/>
</dbReference>
<dbReference type="GO" id="GO:0000256">
    <property type="term" value="P:allantoin catabolic process"/>
    <property type="evidence" value="ECO:0007669"/>
    <property type="project" value="InterPro"/>
</dbReference>
<accession>A0A8H7H601</accession>
<comment type="subunit">
    <text evidence="2">Homodimer.</text>
</comment>
<dbReference type="Gene3D" id="2.60.120.260">
    <property type="entry name" value="Galactose-binding domain-like"/>
    <property type="match status" value="2"/>
</dbReference>
<feature type="domain" description="BRE1-like coiled-coil containing" evidence="10">
    <location>
        <begin position="820"/>
        <end position="975"/>
    </location>
</feature>
<dbReference type="InterPro" id="IPR015908">
    <property type="entry name" value="Allantoicase_dom"/>
</dbReference>
<evidence type="ECO:0000259" key="9">
    <source>
        <dbReference type="Pfam" id="PF03561"/>
    </source>
</evidence>
<evidence type="ECO:0000256" key="8">
    <source>
        <dbReference type="SAM" id="MobiDB-lite"/>
    </source>
</evidence>
<evidence type="ECO:0000256" key="6">
    <source>
        <dbReference type="ARBA" id="ARBA00047684"/>
    </source>
</evidence>
<comment type="caution">
    <text evidence="11">The sequence shown here is derived from an EMBL/GenBank/DDBJ whole genome shotgun (WGS) entry which is preliminary data.</text>
</comment>
<keyword evidence="5" id="KW-0456">Lyase</keyword>
<protein>
    <submittedName>
        <fullName evidence="11">Allantoicase</fullName>
    </submittedName>
</protein>
<evidence type="ECO:0000256" key="4">
    <source>
        <dbReference type="ARBA" id="ARBA00022801"/>
    </source>
</evidence>
<dbReference type="GO" id="GO:0006144">
    <property type="term" value="P:purine nucleobase metabolic process"/>
    <property type="evidence" value="ECO:0007669"/>
    <property type="project" value="UniProtKB-KW"/>
</dbReference>
<dbReference type="SUPFAM" id="SSF49785">
    <property type="entry name" value="Galactose-binding domain-like"/>
    <property type="match status" value="2"/>
</dbReference>
<feature type="domain" description="Allantoicase" evidence="9">
    <location>
        <begin position="258"/>
        <end position="398"/>
    </location>
</feature>
<comment type="catalytic activity">
    <reaction evidence="6">
        <text>(S)-ureidoglycolate = urea + glyoxylate</text>
        <dbReference type="Rhea" id="RHEA:11304"/>
        <dbReference type="ChEBI" id="CHEBI:16199"/>
        <dbReference type="ChEBI" id="CHEBI:36655"/>
        <dbReference type="ChEBI" id="CHEBI:57296"/>
        <dbReference type="EC" id="4.3.2.3"/>
    </reaction>
</comment>
<dbReference type="Gene3D" id="2.60.120.480">
    <property type="entry name" value="Ureidoglycolate hydrolase"/>
    <property type="match status" value="1"/>
</dbReference>
<feature type="compositionally biased region" description="Low complexity" evidence="8">
    <location>
        <begin position="435"/>
        <end position="454"/>
    </location>
</feature>
<feature type="compositionally biased region" description="Polar residues" evidence="8">
    <location>
        <begin position="414"/>
        <end position="434"/>
    </location>
</feature>
<dbReference type="Pfam" id="PF04115">
    <property type="entry name" value="Ureidogly_lyase"/>
    <property type="match status" value="1"/>
</dbReference>
<dbReference type="GO" id="GO:0004037">
    <property type="term" value="F:allantoicase activity"/>
    <property type="evidence" value="ECO:0007669"/>
    <property type="project" value="InterPro"/>
</dbReference>
<dbReference type="InterPro" id="IPR011051">
    <property type="entry name" value="RmlC_Cupin_sf"/>
</dbReference>
<evidence type="ECO:0000256" key="7">
    <source>
        <dbReference type="SAM" id="Coils"/>
    </source>
</evidence>
<feature type="region of interest" description="Disordered" evidence="8">
    <location>
        <begin position="405"/>
        <end position="493"/>
    </location>
</feature>
<sequence>MVNCIGVQGIIQTRLRADQGRAGEMEANGYSRSWGTSPFLTRLLIFILLTRPELATKNNENMSYERIPLDQFQDVFGATSTEISSVALGGRAVRWSDEFFAEASNLLKVEPAVSHKGTFKPTGAVFDGWETRRHNSGHDWCIIRLGAPSGYIVGLDIDTAHFSGNEAPAASVQALFVDAREKPQADDARWEEILPKVDLGPSSRHLFRIPQTKEAYTHVKLNMYPDGGIARFRVYGLVAPIFPADVHAPLDLASVFSGARVVFTSDQHFGIGPNLLLPGRGKDMGDGWETRRSRTPGHKDWVIIRLGDSGILEQTEIDTAYFKGNFPESCVMHAICSNEVIPHEPDEEWTCILPRQKLGPHRRHFFQLENVTGRLYTHVKFTIYPDGGVKRVRIIGTRAVGTGTVGAAPGILTKASSGRNDLLTPQPTPLVSQEPSRSTTPVPSSSASASSSSRSRSDSGANAVVLGPTPPPEPETFSAGIPPPAPTPVAAEPSTPTLHAIAARAQTPPLTPELPPSLDTPSIPALPITPEAFKAYGSVIQAWSDTDAVPRGIRVTSANQGTAHKFHNLALVEQTYPPGAHARTGMSVYRATPPIREGEKAEPGKYWSVKLLERHSYTSQAFIPMGTAGGVRMTGFEEPLPKAGRAYLVIVALNGVDDKPDLSTLRAFVASTAQGISYNMGVWHHPMISLETAIDFCCVETQIGTPDNHLDCEIVERWRQQPPLRSERYKRTATGAMLQTMDSRKRPLSPDGASSSSINSKKRAVTSGSAAASPRQRPNGDLVHDEPKDENLEAFRKEALYRRMRHYARELERTQATADEFEKRKNVCEAGMAAMEACWNQLLDTLRSLVRSEKLPPADERTRELFDLVRRSIDEEEREDDEEDDDDDDDSTDYQIALQDLAASSQSLIAQVAQLAPHSPPDTKDLRNKLHAAQTEANSLRSEVHLLRGRLADAQAESESLKNSLQVAENKLERAKSQTVQAVGSKSSQPNGSVTPSADVKEEPPVEATSSSAVPNGIAIIKNESEWKSLAESRQQLIDEMNSNHQATLVELKQLKVAFAAPTEEMVLGSSAYKLMQEQLSHFKADVEEYKTRWNAARDELDNLKSNQRMMHEEALSKSQATIDELQSTLQKREADCLRLRESRDALTTELSMRRARDNERTNGVAQLKVLLDTRGERITVLMSEVRRLKAAIASRTGDQDLLRYVMGLDISSDPEQGMQVQPSYVADLQARLESAHARLQGIDHPGEAELELAKFHKAFGKWQDVFSDPVENIITAKEVELKVANAKCVELDAGLNDMFAEVDKLSVAWETLDKQNKLKVFDLLALEDKILKVTTEKAKADNKYFQVMKAKETQEAECKTMARNMARQTALIEKFNQSQNQMNAQLVAADKQAVLQKQLIQQLTDRVEEAAREIQAREIRLVTERARAAELEKQRNQADAAAIEARAMVGKAKEEVKKAQDEAKQASLVSTNAKGTSSVRELELQKENTKVMALLRCSTCVKNFSCIDARVTTRQRKCPACNLPFAAQDVQQIYFQ</sequence>
<dbReference type="Pfam" id="PF08647">
    <property type="entry name" value="BRE1"/>
    <property type="match status" value="1"/>
</dbReference>
<gene>
    <name evidence="11" type="ORF">RHS04_05457</name>
</gene>
<comment type="similarity">
    <text evidence="1">Belongs to the allantoicase family.</text>
</comment>
<feature type="coiled-coil region" evidence="7">
    <location>
        <begin position="1394"/>
        <end position="1470"/>
    </location>
</feature>
<evidence type="ECO:0000313" key="11">
    <source>
        <dbReference type="EMBL" id="KAF8678462.1"/>
    </source>
</evidence>
<dbReference type="GO" id="GO:0050385">
    <property type="term" value="F:ureidoglycolate lyase activity"/>
    <property type="evidence" value="ECO:0007669"/>
    <property type="project" value="UniProtKB-EC"/>
</dbReference>
<dbReference type="InterPro" id="IPR008979">
    <property type="entry name" value="Galactose-bd-like_sf"/>
</dbReference>
<dbReference type="InterPro" id="IPR047233">
    <property type="entry name" value="UAH_cupin"/>
</dbReference>
<dbReference type="FunFam" id="2.60.120.260:FF:000059">
    <property type="entry name" value="Probable allantoicase"/>
    <property type="match status" value="1"/>
</dbReference>
<dbReference type="PANTHER" id="PTHR12045">
    <property type="entry name" value="ALLANTOICASE"/>
    <property type="match status" value="1"/>
</dbReference>
<evidence type="ECO:0000256" key="2">
    <source>
        <dbReference type="ARBA" id="ARBA00011738"/>
    </source>
</evidence>
<evidence type="ECO:0000313" key="12">
    <source>
        <dbReference type="Proteomes" id="UP000650582"/>
    </source>
</evidence>
<dbReference type="NCBIfam" id="TIGR02961">
    <property type="entry name" value="allantoicase"/>
    <property type="match status" value="1"/>
</dbReference>
<feature type="coiled-coil region" evidence="7">
    <location>
        <begin position="1073"/>
        <end position="1143"/>
    </location>
</feature>
<organism evidence="11 12">
    <name type="scientific">Rhizoctonia solani</name>
    <dbReference type="NCBI Taxonomy" id="456999"/>
    <lineage>
        <taxon>Eukaryota</taxon>
        <taxon>Fungi</taxon>
        <taxon>Dikarya</taxon>
        <taxon>Basidiomycota</taxon>
        <taxon>Agaricomycotina</taxon>
        <taxon>Agaricomycetes</taxon>
        <taxon>Cantharellales</taxon>
        <taxon>Ceratobasidiaceae</taxon>
        <taxon>Rhizoctonia</taxon>
    </lineage>
</organism>
<dbReference type="InterPro" id="IPR007247">
    <property type="entry name" value="Ureidogly_lyase"/>
</dbReference>
<dbReference type="PANTHER" id="PTHR12045:SF3">
    <property type="entry name" value="INACTIVE ALLANTOICASE-RELATED"/>
    <property type="match status" value="1"/>
</dbReference>
<keyword evidence="3" id="KW-0659">Purine metabolism</keyword>
<dbReference type="SUPFAM" id="SSF51182">
    <property type="entry name" value="RmlC-like cupins"/>
    <property type="match status" value="1"/>
</dbReference>
<dbReference type="Pfam" id="PF03561">
    <property type="entry name" value="Allantoicase"/>
    <property type="match status" value="2"/>
</dbReference>
<dbReference type="GO" id="GO:0004848">
    <property type="term" value="F:ureidoglycolate hydrolase activity"/>
    <property type="evidence" value="ECO:0007669"/>
    <property type="project" value="InterPro"/>
</dbReference>
<feature type="domain" description="Allantoicase" evidence="9">
    <location>
        <begin position="89"/>
        <end position="238"/>
    </location>
</feature>
<dbReference type="Proteomes" id="UP000650582">
    <property type="component" value="Unassembled WGS sequence"/>
</dbReference>
<dbReference type="CDD" id="cd20298">
    <property type="entry name" value="cupin_UAH"/>
    <property type="match status" value="1"/>
</dbReference>
<feature type="compositionally biased region" description="Acidic residues" evidence="8">
    <location>
        <begin position="874"/>
        <end position="892"/>
    </location>
</feature>
<evidence type="ECO:0000256" key="1">
    <source>
        <dbReference type="ARBA" id="ARBA00009242"/>
    </source>
</evidence>
<proteinExistence type="inferred from homology"/>
<dbReference type="InterPro" id="IPR005164">
    <property type="entry name" value="Allantoicase"/>
</dbReference>
<evidence type="ECO:0000259" key="10">
    <source>
        <dbReference type="Pfam" id="PF26095"/>
    </source>
</evidence>
<evidence type="ECO:0000256" key="3">
    <source>
        <dbReference type="ARBA" id="ARBA00022631"/>
    </source>
</evidence>
<feature type="coiled-coil region" evidence="7">
    <location>
        <begin position="797"/>
        <end position="824"/>
    </location>
</feature>
<feature type="region of interest" description="Disordered" evidence="8">
    <location>
        <begin position="723"/>
        <end position="790"/>
    </location>
</feature>
<reference evidence="11" key="1">
    <citation type="submission" date="2020-09" db="EMBL/GenBank/DDBJ databases">
        <title>Comparative genome analyses of four rice-infecting Rhizoctonia solani isolates reveal extensive enrichment of homogalacturonan modification genes.</title>
        <authorList>
            <person name="Lee D.-Y."/>
            <person name="Jeon J."/>
            <person name="Kim K.-T."/>
            <person name="Cheong K."/>
            <person name="Song H."/>
            <person name="Choi G."/>
            <person name="Ko J."/>
            <person name="Opiyo S.O."/>
            <person name="Zuo S."/>
            <person name="Madhav S."/>
            <person name="Lee Y.-H."/>
            <person name="Wang G.-L."/>
        </authorList>
    </citation>
    <scope>NUCLEOTIDE SEQUENCE</scope>
    <source>
        <strain evidence="11">AG1-IA YN-7</strain>
    </source>
</reference>
<dbReference type="HAMAP" id="MF_00813">
    <property type="entry name" value="Allantoicase"/>
    <property type="match status" value="1"/>
</dbReference>
<feature type="region of interest" description="Disordered" evidence="8">
    <location>
        <begin position="872"/>
        <end position="892"/>
    </location>
</feature>
<dbReference type="InterPro" id="IPR024060">
    <property type="entry name" value="Ureidoglycolate_lyase_dom_sf"/>
</dbReference>